<dbReference type="EMBL" id="BQXS01011063">
    <property type="protein sequence ID" value="GKT35777.1"/>
    <property type="molecule type" value="Genomic_DNA"/>
</dbReference>
<sequence length="372" mass="41321">MLPTKVFSPSSIISQTLFDFIERSSMGDSVFQRRSPISDSLHFPSSITSSDETKRFYIGQITEQIEAIDAESESGKLSSHKDVDDMDEEELEEILEYSKGPDDISSLEHEDDHTDLIPMGSPYDPDKWVRRRLNISKFFKNVSKIPLIGLPFGLLSKLIEPSTSSTSGAFLPTVFKGIRDLIGYNIALTLESILSICPSFDIEKFVEITAPQMLMSVMRDYYDGNIDGFKALTNIKVQRMLLVGLKDRLTYGVSLKALSLGLVKPPTISDASLTDGNSGKKFTQRITLKIPLSQFYYSYGGDAAAAAIELGADEKVAKNADLSYGSKNFVGEYHYIVSFDLLDVDSEGNLKWVISNLQAPMLDPKTKPTQPF</sequence>
<reference evidence="2" key="1">
    <citation type="submission" date="2022-03" db="EMBL/GenBank/DDBJ databases">
        <title>Draft genome sequence of Aduncisulcus paluster, a free-living microaerophilic Fornicata.</title>
        <authorList>
            <person name="Yuyama I."/>
            <person name="Kume K."/>
            <person name="Tamura T."/>
            <person name="Inagaki Y."/>
            <person name="Hashimoto T."/>
        </authorList>
    </citation>
    <scope>NUCLEOTIDE SEQUENCE</scope>
    <source>
        <strain evidence="2">NY0171</strain>
    </source>
</reference>
<proteinExistence type="predicted"/>
<protein>
    <submittedName>
        <fullName evidence="2">Uncharacterized protein</fullName>
    </submittedName>
</protein>
<organism evidence="2 3">
    <name type="scientific">Aduncisulcus paluster</name>
    <dbReference type="NCBI Taxonomy" id="2918883"/>
    <lineage>
        <taxon>Eukaryota</taxon>
        <taxon>Metamonada</taxon>
        <taxon>Carpediemonas-like organisms</taxon>
        <taxon>Aduncisulcus</taxon>
    </lineage>
</organism>
<evidence type="ECO:0000313" key="2">
    <source>
        <dbReference type="EMBL" id="GKT35777.1"/>
    </source>
</evidence>
<name>A0ABQ5KTH9_9EUKA</name>
<keyword evidence="3" id="KW-1185">Reference proteome</keyword>
<evidence type="ECO:0000313" key="3">
    <source>
        <dbReference type="Proteomes" id="UP001057375"/>
    </source>
</evidence>
<accession>A0ABQ5KTH9</accession>
<dbReference type="Proteomes" id="UP001057375">
    <property type="component" value="Unassembled WGS sequence"/>
</dbReference>
<evidence type="ECO:0000256" key="1">
    <source>
        <dbReference type="SAM" id="MobiDB-lite"/>
    </source>
</evidence>
<comment type="caution">
    <text evidence="2">The sequence shown here is derived from an EMBL/GenBank/DDBJ whole genome shotgun (WGS) entry which is preliminary data.</text>
</comment>
<gene>
    <name evidence="2" type="ORF">ADUPG1_008866</name>
</gene>
<feature type="region of interest" description="Disordered" evidence="1">
    <location>
        <begin position="69"/>
        <end position="89"/>
    </location>
</feature>